<evidence type="ECO:0000256" key="15">
    <source>
        <dbReference type="SAM" id="Coils"/>
    </source>
</evidence>
<dbReference type="PROSITE" id="PS00136">
    <property type="entry name" value="SUBTILASE_ASP"/>
    <property type="match status" value="1"/>
</dbReference>
<dbReference type="EMBL" id="RIBP01000004">
    <property type="protein sequence ID" value="TRZ36719.1"/>
    <property type="molecule type" value="Genomic_DNA"/>
</dbReference>
<dbReference type="Pfam" id="PF02225">
    <property type="entry name" value="PA"/>
    <property type="match status" value="1"/>
</dbReference>
<feature type="active site" description="Charge relay system" evidence="12 13">
    <location>
        <position position="193"/>
    </location>
</feature>
<evidence type="ECO:0000259" key="19">
    <source>
        <dbReference type="Pfam" id="PF06280"/>
    </source>
</evidence>
<dbReference type="InterPro" id="IPR023828">
    <property type="entry name" value="Peptidase_S8_Ser-AS"/>
</dbReference>
<dbReference type="Pfam" id="PF00082">
    <property type="entry name" value="Peptidase_S8"/>
    <property type="match status" value="1"/>
</dbReference>
<dbReference type="CDD" id="cd07475">
    <property type="entry name" value="Peptidases_S8_C5a_Peptidase"/>
    <property type="match status" value="1"/>
</dbReference>
<keyword evidence="5" id="KW-0964">Secreted</keyword>
<dbReference type="InterPro" id="IPR023827">
    <property type="entry name" value="Peptidase_S8_Asp-AS"/>
</dbReference>
<dbReference type="PANTHER" id="PTHR43806:SF11">
    <property type="entry name" value="CEREVISIN-RELATED"/>
    <property type="match status" value="1"/>
</dbReference>
<feature type="domain" description="Peptidase S8/S53" evidence="17">
    <location>
        <begin position="184"/>
        <end position="650"/>
    </location>
</feature>
<dbReference type="PROSITE" id="PS00137">
    <property type="entry name" value="SUBTILASE_HIS"/>
    <property type="match status" value="1"/>
</dbReference>
<feature type="active site" description="Charge relay system" evidence="12 13">
    <location>
        <position position="259"/>
    </location>
</feature>
<dbReference type="InterPro" id="IPR034216">
    <property type="entry name" value="C5a_Peptidase"/>
</dbReference>
<gene>
    <name evidence="20" type="ORF">CEQ21_14480</name>
</gene>
<comment type="similarity">
    <text evidence="3 13 14">Belongs to the peptidase S8 family.</text>
</comment>
<evidence type="ECO:0000256" key="10">
    <source>
        <dbReference type="ARBA" id="ARBA00022825"/>
    </source>
</evidence>
<evidence type="ECO:0000256" key="5">
    <source>
        <dbReference type="ARBA" id="ARBA00022525"/>
    </source>
</evidence>
<feature type="domain" description="PA" evidence="18">
    <location>
        <begin position="438"/>
        <end position="513"/>
    </location>
</feature>
<keyword evidence="9 13" id="KW-0378">Hydrolase</keyword>
<dbReference type="InterPro" id="IPR003137">
    <property type="entry name" value="PA_domain"/>
</dbReference>
<dbReference type="InterPro" id="IPR022398">
    <property type="entry name" value="Peptidase_S8_His-AS"/>
</dbReference>
<evidence type="ECO:0000256" key="1">
    <source>
        <dbReference type="ARBA" id="ARBA00001913"/>
    </source>
</evidence>
<evidence type="ECO:0000256" key="14">
    <source>
        <dbReference type="RuleBase" id="RU003355"/>
    </source>
</evidence>
<name>A0A553SI95_NIACI</name>
<accession>A0A553SI95</accession>
<evidence type="ECO:0000256" key="3">
    <source>
        <dbReference type="ARBA" id="ARBA00011073"/>
    </source>
</evidence>
<keyword evidence="6 13" id="KW-0645">Protease</keyword>
<evidence type="ECO:0000256" key="11">
    <source>
        <dbReference type="ARBA" id="ARBA00022837"/>
    </source>
</evidence>
<dbReference type="GO" id="GO:0016020">
    <property type="term" value="C:membrane"/>
    <property type="evidence" value="ECO:0007669"/>
    <property type="project" value="InterPro"/>
</dbReference>
<proteinExistence type="inferred from homology"/>
<keyword evidence="4" id="KW-0134">Cell wall</keyword>
<comment type="cofactor">
    <cofactor evidence="1">
        <name>Ca(2+)</name>
        <dbReference type="ChEBI" id="CHEBI:29108"/>
    </cofactor>
</comment>
<evidence type="ECO:0000256" key="9">
    <source>
        <dbReference type="ARBA" id="ARBA00022801"/>
    </source>
</evidence>
<comment type="caution">
    <text evidence="20">The sequence shown here is derived from an EMBL/GenBank/DDBJ whole genome shotgun (WGS) entry which is preliminary data.</text>
</comment>
<evidence type="ECO:0000313" key="20">
    <source>
        <dbReference type="EMBL" id="TRZ36719.1"/>
    </source>
</evidence>
<protein>
    <submittedName>
        <fullName evidence="20">Lactocepin</fullName>
    </submittedName>
</protein>
<feature type="domain" description="C5a peptidase/Subtilisin-like protease SBT2-like Fn3-like" evidence="19">
    <location>
        <begin position="674"/>
        <end position="809"/>
    </location>
</feature>
<dbReference type="GO" id="GO:0004252">
    <property type="term" value="F:serine-type endopeptidase activity"/>
    <property type="evidence" value="ECO:0007669"/>
    <property type="project" value="UniProtKB-UniRule"/>
</dbReference>
<feature type="coiled-coil region" evidence="15">
    <location>
        <begin position="90"/>
        <end position="118"/>
    </location>
</feature>
<dbReference type="GO" id="GO:0005576">
    <property type="term" value="C:extracellular region"/>
    <property type="evidence" value="ECO:0007669"/>
    <property type="project" value="UniProtKB-SubCell"/>
</dbReference>
<evidence type="ECO:0000256" key="8">
    <source>
        <dbReference type="ARBA" id="ARBA00022737"/>
    </source>
</evidence>
<keyword evidence="15" id="KW-0175">Coiled coil</keyword>
<evidence type="ECO:0000313" key="21">
    <source>
        <dbReference type="Proteomes" id="UP000319837"/>
    </source>
</evidence>
<evidence type="ECO:0000256" key="2">
    <source>
        <dbReference type="ARBA" id="ARBA00004613"/>
    </source>
</evidence>
<dbReference type="InterPro" id="IPR036852">
    <property type="entry name" value="Peptidase_S8/S53_dom_sf"/>
</dbReference>
<dbReference type="SUPFAM" id="SSF52025">
    <property type="entry name" value="PA domain"/>
    <property type="match status" value="1"/>
</dbReference>
<dbReference type="Gene3D" id="3.50.30.30">
    <property type="match status" value="1"/>
</dbReference>
<dbReference type="Gene3D" id="2.60.40.1710">
    <property type="entry name" value="Subtilisin-like superfamily"/>
    <property type="match status" value="1"/>
</dbReference>
<dbReference type="PRINTS" id="PR00723">
    <property type="entry name" value="SUBTILISIN"/>
</dbReference>
<keyword evidence="8" id="KW-0677">Repeat</keyword>
<feature type="chain" id="PRO_5022063430" evidence="16">
    <location>
        <begin position="24"/>
        <end position="1265"/>
    </location>
</feature>
<dbReference type="RefSeq" id="WP_185765124.1">
    <property type="nucleotide sequence ID" value="NZ_RIBP01000004.1"/>
</dbReference>
<feature type="active site" description="Charge relay system" evidence="12 13">
    <location>
        <position position="583"/>
    </location>
</feature>
<dbReference type="InterPro" id="IPR013783">
    <property type="entry name" value="Ig-like_fold"/>
</dbReference>
<evidence type="ECO:0000256" key="6">
    <source>
        <dbReference type="ARBA" id="ARBA00022670"/>
    </source>
</evidence>
<keyword evidence="11" id="KW-0106">Calcium</keyword>
<keyword evidence="7 16" id="KW-0732">Signal</keyword>
<dbReference type="PROSITE" id="PS00138">
    <property type="entry name" value="SUBTILASE_SER"/>
    <property type="match status" value="1"/>
</dbReference>
<dbReference type="InterPro" id="IPR015500">
    <property type="entry name" value="Peptidase_S8_subtilisin-rel"/>
</dbReference>
<dbReference type="AlphaFoldDB" id="A0A553SI95"/>
<dbReference type="PANTHER" id="PTHR43806">
    <property type="entry name" value="PEPTIDASE S8"/>
    <property type="match status" value="1"/>
</dbReference>
<dbReference type="Gene3D" id="3.40.50.200">
    <property type="entry name" value="Peptidase S8/S53 domain"/>
    <property type="match status" value="1"/>
</dbReference>
<evidence type="ECO:0000256" key="7">
    <source>
        <dbReference type="ARBA" id="ARBA00022729"/>
    </source>
</evidence>
<comment type="subcellular location">
    <subcellularLocation>
        <location evidence="2">Secreted</location>
    </subcellularLocation>
</comment>
<dbReference type="InterPro" id="IPR000209">
    <property type="entry name" value="Peptidase_S8/S53_dom"/>
</dbReference>
<evidence type="ECO:0000256" key="16">
    <source>
        <dbReference type="SAM" id="SignalP"/>
    </source>
</evidence>
<dbReference type="Pfam" id="PF06280">
    <property type="entry name" value="fn3_5"/>
    <property type="match status" value="1"/>
</dbReference>
<dbReference type="InterPro" id="IPR050131">
    <property type="entry name" value="Peptidase_S8_subtilisin-like"/>
</dbReference>
<evidence type="ECO:0000259" key="17">
    <source>
        <dbReference type="Pfam" id="PF00082"/>
    </source>
</evidence>
<evidence type="ECO:0000256" key="13">
    <source>
        <dbReference type="PROSITE-ProRule" id="PRU01240"/>
    </source>
</evidence>
<dbReference type="GO" id="GO:0006508">
    <property type="term" value="P:proteolysis"/>
    <property type="evidence" value="ECO:0007669"/>
    <property type="project" value="UniProtKB-KW"/>
</dbReference>
<dbReference type="InterPro" id="IPR046450">
    <property type="entry name" value="PA_dom_sf"/>
</dbReference>
<feature type="signal peptide" evidence="16">
    <location>
        <begin position="1"/>
        <end position="23"/>
    </location>
</feature>
<dbReference type="InterPro" id="IPR010435">
    <property type="entry name" value="C5a/SBT2-like_Fn3"/>
</dbReference>
<reference evidence="21" key="1">
    <citation type="submission" date="2018-10" db="EMBL/GenBank/DDBJ databases">
        <title>FDA dAtabase for Regulatory Grade micrObial Sequences (FDA-ARGOS): Supporting development and validation of Infectious Disease Dx tests.</title>
        <authorList>
            <person name="Minogue T."/>
            <person name="Wolcott M."/>
            <person name="Wasieloski L."/>
            <person name="Aguilar W."/>
            <person name="Moore D."/>
            <person name="Tallon L."/>
            <person name="Sadzewicz L."/>
            <person name="Sengamalay N."/>
            <person name="Ott S."/>
            <person name="Godinez A."/>
            <person name="Nagaraj S."/>
            <person name="Vavikolanu K."/>
            <person name="Vyas G."/>
            <person name="Nadendla S."/>
            <person name="George J."/>
            <person name="Sichtig H."/>
        </authorList>
    </citation>
    <scope>NUCLEOTIDE SEQUENCE [LARGE SCALE GENOMIC DNA]</scope>
    <source>
        <strain evidence="21">FDAARGOS_343</strain>
    </source>
</reference>
<dbReference type="CDD" id="cd02133">
    <property type="entry name" value="PA_C5a_like"/>
    <property type="match status" value="1"/>
</dbReference>
<organism evidence="20 21">
    <name type="scientific">Niallia circulans</name>
    <name type="common">Bacillus circulans</name>
    <dbReference type="NCBI Taxonomy" id="1397"/>
    <lineage>
        <taxon>Bacteria</taxon>
        <taxon>Bacillati</taxon>
        <taxon>Bacillota</taxon>
        <taxon>Bacilli</taxon>
        <taxon>Bacillales</taxon>
        <taxon>Bacillaceae</taxon>
        <taxon>Niallia</taxon>
    </lineage>
</organism>
<dbReference type="PROSITE" id="PS51892">
    <property type="entry name" value="SUBTILASE"/>
    <property type="match status" value="1"/>
</dbReference>
<keyword evidence="10 13" id="KW-0720">Serine protease</keyword>
<sequence>MQKGKILVFVIMLFMLFSNSVLAAGIPNKVESTKGKDNQLTVKKINGSEVKETYKDTDTVRVVVEMTTEPTVDYAQKQAKQVKELPKATKKKLKEEKLAEQKQVKQKVKKEKVKFTERESFTTVFNGFSGEMQYGDIKTVEKLPEVAKVHIVNKYERPEEETDMVYSKELVQAQEAWRDYGFKGEGMIVGVIDTGIDPKHKDMILSDATEGELTESEVSKAKTDNGLLGDYYTEKVPYGYNYMDENNVIQDIAEGASMHGMHVSGTVGANGDEENGGIKGIAPEAQLLALKVFGNDPNMQSTWGDIYIKAIDDAIILGADVINMSLGSTAGFVSEDSPEQQAISKAVDNGILMSISAGNSAHLGSGFANPLSSNPDIGVSGSPGLSYDSLQVASVENSFMKLDGFNFKAGDENGQAAFLSAGSVHPNDVKQKDFELYYAGLGKPENFNSDAKGKYALVQRGEIGFVDKAINAQNAGAAGVIIYNNTDGFISMASDPAIKISQLFLQKTDGDKLAAVLQQKQAVSINFDGSQVTAANPESGKMSAFTSWGLTPNLDFKPEITAPGGQIYSTLENNQYGMMSGTSMAAPHVSGGSALVLERVDNEFGVTGFERVRIAKNLLMNTAEPVKDIGTVNSALEWDNPYSPRRQGAGLMQLHSALQSPVMITENKTKEAKVSLKEVGNKFNFTLTVENFSDRAVKYDVTANLQTDFAAYGELGYNADELEAQNIIDGSILIDGKKEKTVKIGANKSKKIKVTVDLSSAKVVEPSLTGNFETPVDIDDVFENGYFAEGFVTFTDPTDTNADLHVPYVGFNGDWNKAPILDGMKYDTESFYGMGGAVSTDGEDFSYLGYDPINDKFTKDGIAISPNADGTHDDVIPVLSFLRNAKIAEFSIVDKNKKTVRTLLTEEEVTKDYYDGGNGTSYKLDSDWAWDGKVNNKLTDGQYYYRISATIDYPGAKPQVVDIPVKVDTKAPSVKAELTEGNKVLEVAAADEKNGSGIAYVDIQKDGKTILAKPLSADTASYTLPEALNPGEKLTVIAYDYAGNTADTELEAADTKKDTTIPVIFLNAPEALGVFNTSKVPFSGTIKDESAIKEFTIAGKKVETTLNQEKGLYEFSSTMSFKSGVHSFEVKAIDAADNTAVFKRTIMVDNEKASLQLSGLPLNRIVKANKKSVSVDVTVRDNFDELKLTLNGSQLYAQKFKEPYAMRSVQKKLKKVKLELEPGLNEFTFEATDLGGNKTAKTVYFYKLEKTEKQSNKTVVPADKE</sequence>
<evidence type="ECO:0000256" key="4">
    <source>
        <dbReference type="ARBA" id="ARBA00022512"/>
    </source>
</evidence>
<dbReference type="Proteomes" id="UP000319837">
    <property type="component" value="Unassembled WGS sequence"/>
</dbReference>
<dbReference type="Gene3D" id="2.60.40.10">
    <property type="entry name" value="Immunoglobulins"/>
    <property type="match status" value="1"/>
</dbReference>
<evidence type="ECO:0000256" key="12">
    <source>
        <dbReference type="PIRSR" id="PIRSR615500-1"/>
    </source>
</evidence>
<evidence type="ECO:0000259" key="18">
    <source>
        <dbReference type="Pfam" id="PF02225"/>
    </source>
</evidence>
<dbReference type="SUPFAM" id="SSF52743">
    <property type="entry name" value="Subtilisin-like"/>
    <property type="match status" value="1"/>
</dbReference>